<feature type="repeat" description="ANK" evidence="1">
    <location>
        <begin position="35"/>
        <end position="67"/>
    </location>
</feature>
<dbReference type="InterPro" id="IPR036770">
    <property type="entry name" value="Ankyrin_rpt-contain_sf"/>
</dbReference>
<dbReference type="Pfam" id="PF13857">
    <property type="entry name" value="Ank_5"/>
    <property type="match status" value="1"/>
</dbReference>
<dbReference type="EMBL" id="VJMJ01000070">
    <property type="protein sequence ID" value="KAF0738736.1"/>
    <property type="molecule type" value="Genomic_DNA"/>
</dbReference>
<proteinExistence type="predicted"/>
<keyword evidence="3" id="KW-1185">Reference proteome</keyword>
<sequence>MQTDYDKLEAAIRSFKGEDMLGQFMDQVDINLYSQGKTLLHHAVDADNVLATTLLLSRGARVDAEDLHEETPLHLAKSHTIAALLLRRGACVKRRRTDGATPLHTCLCPTQMKLLLQLGAEVNAKTIKGETPLHVCKSAASAALLVDDGGADVNATNCNQYTPLHLASSFGRWQVVVALLERNASVDMKDHCGRTAMDIARAVLGIFAKMESRTTDHENDKVELVRTMKTLALWSCGRRKGLSNAMLIEELAWSSMRSLCCDPKAALTRILPLDLANTIVVEWLGPWSLAE</sequence>
<evidence type="ECO:0000256" key="1">
    <source>
        <dbReference type="PROSITE-ProRule" id="PRU00023"/>
    </source>
</evidence>
<feature type="repeat" description="ANK" evidence="1">
    <location>
        <begin position="159"/>
        <end position="191"/>
    </location>
</feature>
<keyword evidence="1" id="KW-0040">ANK repeat</keyword>
<dbReference type="PANTHER" id="PTHR24118">
    <property type="entry name" value="POTE ANKYRIN DOMAIN"/>
    <property type="match status" value="1"/>
</dbReference>
<dbReference type="SUPFAM" id="SSF48403">
    <property type="entry name" value="Ankyrin repeat"/>
    <property type="match status" value="1"/>
</dbReference>
<dbReference type="VEuPathDB" id="FungiDB:AeMF1_000294"/>
<dbReference type="Pfam" id="PF12796">
    <property type="entry name" value="Ank_2"/>
    <property type="match status" value="1"/>
</dbReference>
<accession>A0A6G0XEQ2</accession>
<gene>
    <name evidence="2" type="ORF">Ae201684_005355</name>
</gene>
<dbReference type="SMART" id="SM00248">
    <property type="entry name" value="ANK"/>
    <property type="match status" value="5"/>
</dbReference>
<dbReference type="InterPro" id="IPR002110">
    <property type="entry name" value="Ankyrin_rpt"/>
</dbReference>
<dbReference type="Proteomes" id="UP000481153">
    <property type="component" value="Unassembled WGS sequence"/>
</dbReference>
<name>A0A6G0XEQ2_9STRA</name>
<comment type="caution">
    <text evidence="2">The sequence shown here is derived from an EMBL/GenBank/DDBJ whole genome shotgun (WGS) entry which is preliminary data.</text>
</comment>
<evidence type="ECO:0000313" key="3">
    <source>
        <dbReference type="Proteomes" id="UP000481153"/>
    </source>
</evidence>
<dbReference type="PANTHER" id="PTHR24118:SF99">
    <property type="entry name" value="POTE ANKYRIN DOMAIN FAMILY MEMBER 3C-RELATED"/>
    <property type="match status" value="1"/>
</dbReference>
<dbReference type="PROSITE" id="PS50088">
    <property type="entry name" value="ANK_REPEAT"/>
    <property type="match status" value="2"/>
</dbReference>
<organism evidence="2 3">
    <name type="scientific">Aphanomyces euteiches</name>
    <dbReference type="NCBI Taxonomy" id="100861"/>
    <lineage>
        <taxon>Eukaryota</taxon>
        <taxon>Sar</taxon>
        <taxon>Stramenopiles</taxon>
        <taxon>Oomycota</taxon>
        <taxon>Saprolegniomycetes</taxon>
        <taxon>Saprolegniales</taxon>
        <taxon>Verrucalvaceae</taxon>
        <taxon>Aphanomyces</taxon>
    </lineage>
</organism>
<dbReference type="PROSITE" id="PS50297">
    <property type="entry name" value="ANK_REP_REGION"/>
    <property type="match status" value="2"/>
</dbReference>
<dbReference type="Gene3D" id="1.25.40.20">
    <property type="entry name" value="Ankyrin repeat-containing domain"/>
    <property type="match status" value="2"/>
</dbReference>
<dbReference type="AlphaFoldDB" id="A0A6G0XEQ2"/>
<reference evidence="2 3" key="1">
    <citation type="submission" date="2019-07" db="EMBL/GenBank/DDBJ databases">
        <title>Genomics analysis of Aphanomyces spp. identifies a new class of oomycete effector associated with host adaptation.</title>
        <authorList>
            <person name="Gaulin E."/>
        </authorList>
    </citation>
    <scope>NUCLEOTIDE SEQUENCE [LARGE SCALE GENOMIC DNA]</scope>
    <source>
        <strain evidence="2 3">ATCC 201684</strain>
    </source>
</reference>
<protein>
    <submittedName>
        <fullName evidence="2">Uncharacterized protein</fullName>
    </submittedName>
</protein>
<evidence type="ECO:0000313" key="2">
    <source>
        <dbReference type="EMBL" id="KAF0738736.1"/>
    </source>
</evidence>